<sequence length="92" mass="10379">MHIIVRSYTSKSSTTQVSATPQGRSEPAEHCYIQLMRSLSVESMPEHPFHYRNFFLIPSSEPESLLPSRRVLWGLGRAGTRISTTCVTSLIK</sequence>
<evidence type="ECO:0000256" key="1">
    <source>
        <dbReference type="SAM" id="MobiDB-lite"/>
    </source>
</evidence>
<comment type="caution">
    <text evidence="2">The sequence shown here is derived from an EMBL/GenBank/DDBJ whole genome shotgun (WGS) entry which is preliminary data.</text>
</comment>
<keyword evidence="3" id="KW-1185">Reference proteome</keyword>
<protein>
    <submittedName>
        <fullName evidence="2">Uncharacterized protein</fullName>
    </submittedName>
</protein>
<feature type="non-terminal residue" evidence="2">
    <location>
        <position position="92"/>
    </location>
</feature>
<organism evidence="2 3">
    <name type="scientific">Potamilus streckersoni</name>
    <dbReference type="NCBI Taxonomy" id="2493646"/>
    <lineage>
        <taxon>Eukaryota</taxon>
        <taxon>Metazoa</taxon>
        <taxon>Spiralia</taxon>
        <taxon>Lophotrochozoa</taxon>
        <taxon>Mollusca</taxon>
        <taxon>Bivalvia</taxon>
        <taxon>Autobranchia</taxon>
        <taxon>Heteroconchia</taxon>
        <taxon>Palaeoheterodonta</taxon>
        <taxon>Unionida</taxon>
        <taxon>Unionoidea</taxon>
        <taxon>Unionidae</taxon>
        <taxon>Ambleminae</taxon>
        <taxon>Lampsilini</taxon>
        <taxon>Potamilus</taxon>
    </lineage>
</organism>
<feature type="region of interest" description="Disordered" evidence="1">
    <location>
        <begin position="1"/>
        <end position="25"/>
    </location>
</feature>
<evidence type="ECO:0000313" key="2">
    <source>
        <dbReference type="EMBL" id="KAK3602628.1"/>
    </source>
</evidence>
<feature type="compositionally biased region" description="Polar residues" evidence="1">
    <location>
        <begin position="7"/>
        <end position="23"/>
    </location>
</feature>
<proteinExistence type="predicted"/>
<reference evidence="2" key="1">
    <citation type="journal article" date="2021" name="Genome Biol. Evol.">
        <title>A High-Quality Reference Genome for a Parasitic Bivalve with Doubly Uniparental Inheritance (Bivalvia: Unionida).</title>
        <authorList>
            <person name="Smith C.H."/>
        </authorList>
    </citation>
    <scope>NUCLEOTIDE SEQUENCE</scope>
    <source>
        <strain evidence="2">CHS0354</strain>
    </source>
</reference>
<dbReference type="AlphaFoldDB" id="A0AAE0T347"/>
<dbReference type="EMBL" id="JAEAOA010002001">
    <property type="protein sequence ID" value="KAK3602628.1"/>
    <property type="molecule type" value="Genomic_DNA"/>
</dbReference>
<name>A0AAE0T347_9BIVA</name>
<evidence type="ECO:0000313" key="3">
    <source>
        <dbReference type="Proteomes" id="UP001195483"/>
    </source>
</evidence>
<dbReference type="Proteomes" id="UP001195483">
    <property type="component" value="Unassembled WGS sequence"/>
</dbReference>
<accession>A0AAE0T347</accession>
<reference evidence="2" key="2">
    <citation type="journal article" date="2021" name="Genome Biol. Evol.">
        <title>Developing a high-quality reference genome for a parasitic bivalve with doubly uniparental inheritance (Bivalvia: Unionida).</title>
        <authorList>
            <person name="Smith C.H."/>
        </authorList>
    </citation>
    <scope>NUCLEOTIDE SEQUENCE</scope>
    <source>
        <strain evidence="2">CHS0354</strain>
        <tissue evidence="2">Mantle</tissue>
    </source>
</reference>
<reference evidence="2" key="3">
    <citation type="submission" date="2023-05" db="EMBL/GenBank/DDBJ databases">
        <authorList>
            <person name="Smith C.H."/>
        </authorList>
    </citation>
    <scope>NUCLEOTIDE SEQUENCE</scope>
    <source>
        <strain evidence="2">CHS0354</strain>
        <tissue evidence="2">Mantle</tissue>
    </source>
</reference>
<gene>
    <name evidence="2" type="ORF">CHS0354_034213</name>
</gene>